<dbReference type="InterPro" id="IPR018711">
    <property type="entry name" value="NAGPA"/>
</dbReference>
<dbReference type="Proteomes" id="UP000824076">
    <property type="component" value="Unassembled WGS sequence"/>
</dbReference>
<evidence type="ECO:0000259" key="3">
    <source>
        <dbReference type="Pfam" id="PF09992"/>
    </source>
</evidence>
<organism evidence="4 5">
    <name type="scientific">Candidatus Limisoma intestinavium</name>
    <dbReference type="NCBI Taxonomy" id="2840856"/>
    <lineage>
        <taxon>Bacteria</taxon>
        <taxon>Pseudomonadati</taxon>
        <taxon>Bacteroidota</taxon>
        <taxon>Bacteroidia</taxon>
        <taxon>Bacteroidales</taxon>
        <taxon>Candidatus Limisoma</taxon>
    </lineage>
</organism>
<feature type="domain" description="BIG2" evidence="2">
    <location>
        <begin position="521"/>
        <end position="567"/>
    </location>
</feature>
<reference evidence="4" key="1">
    <citation type="submission" date="2020-10" db="EMBL/GenBank/DDBJ databases">
        <authorList>
            <person name="Gilroy R."/>
        </authorList>
    </citation>
    <scope>NUCLEOTIDE SEQUENCE</scope>
    <source>
        <strain evidence="4">17073</strain>
    </source>
</reference>
<dbReference type="InterPro" id="IPR003343">
    <property type="entry name" value="Big_2"/>
</dbReference>
<evidence type="ECO:0000313" key="5">
    <source>
        <dbReference type="Proteomes" id="UP000824076"/>
    </source>
</evidence>
<feature type="non-terminal residue" evidence="4">
    <location>
        <position position="621"/>
    </location>
</feature>
<feature type="signal peptide" evidence="1">
    <location>
        <begin position="1"/>
        <end position="21"/>
    </location>
</feature>
<gene>
    <name evidence="4" type="ORF">IAD18_02765</name>
</gene>
<name>A0A9D1IM24_9BACT</name>
<feature type="chain" id="PRO_5039027514" evidence="1">
    <location>
        <begin position="22"/>
        <end position="621"/>
    </location>
</feature>
<keyword evidence="1" id="KW-0732">Signal</keyword>
<dbReference type="SUPFAM" id="SSF49373">
    <property type="entry name" value="Invasin/intimin cell-adhesion fragments"/>
    <property type="match status" value="1"/>
</dbReference>
<evidence type="ECO:0000259" key="2">
    <source>
        <dbReference type="Pfam" id="PF02368"/>
    </source>
</evidence>
<dbReference type="Pfam" id="PF09992">
    <property type="entry name" value="NAGPA"/>
    <property type="match status" value="1"/>
</dbReference>
<dbReference type="EMBL" id="DVMS01000077">
    <property type="protein sequence ID" value="HIU38572.1"/>
    <property type="molecule type" value="Genomic_DNA"/>
</dbReference>
<reference evidence="4" key="2">
    <citation type="journal article" date="2021" name="PeerJ">
        <title>Extensive microbial diversity within the chicken gut microbiome revealed by metagenomics and culture.</title>
        <authorList>
            <person name="Gilroy R."/>
            <person name="Ravi A."/>
            <person name="Getino M."/>
            <person name="Pursley I."/>
            <person name="Horton D.L."/>
            <person name="Alikhan N.F."/>
            <person name="Baker D."/>
            <person name="Gharbi K."/>
            <person name="Hall N."/>
            <person name="Watson M."/>
            <person name="Adriaenssens E.M."/>
            <person name="Foster-Nyarko E."/>
            <person name="Jarju S."/>
            <person name="Secka A."/>
            <person name="Antonio M."/>
            <person name="Oren A."/>
            <person name="Chaudhuri R.R."/>
            <person name="La Ragione R."/>
            <person name="Hildebrand F."/>
            <person name="Pallen M.J."/>
        </authorList>
    </citation>
    <scope>NUCLEOTIDE SEQUENCE</scope>
    <source>
        <strain evidence="4">17073</strain>
    </source>
</reference>
<keyword evidence="4" id="KW-0378">Hydrolase</keyword>
<dbReference type="PANTHER" id="PTHR40446:SF2">
    <property type="entry name" value="N-ACETYLGLUCOSAMINE-1-PHOSPHODIESTER ALPHA-N-ACETYLGLUCOSAMINIDASE"/>
    <property type="match status" value="1"/>
</dbReference>
<proteinExistence type="predicted"/>
<dbReference type="AlphaFoldDB" id="A0A9D1IM24"/>
<dbReference type="GO" id="GO:0016798">
    <property type="term" value="F:hydrolase activity, acting on glycosyl bonds"/>
    <property type="evidence" value="ECO:0007669"/>
    <property type="project" value="UniProtKB-KW"/>
</dbReference>
<dbReference type="Gene3D" id="2.60.40.1080">
    <property type="match status" value="1"/>
</dbReference>
<comment type="caution">
    <text evidence="4">The sequence shown here is derived from an EMBL/GenBank/DDBJ whole genome shotgun (WGS) entry which is preliminary data.</text>
</comment>
<protein>
    <submittedName>
        <fullName evidence="4">Phosphodiester glycosidase family protein</fullName>
    </submittedName>
</protein>
<evidence type="ECO:0000256" key="1">
    <source>
        <dbReference type="SAM" id="SignalP"/>
    </source>
</evidence>
<keyword evidence="4" id="KW-0326">Glycosidase</keyword>
<dbReference type="PANTHER" id="PTHR40446">
    <property type="entry name" value="N-ACETYLGLUCOSAMINE-1-PHOSPHODIESTER ALPHA-N-ACETYLGLUCOSAMINIDASE"/>
    <property type="match status" value="1"/>
</dbReference>
<accession>A0A9D1IM24</accession>
<sequence length="621" mass="65787">MKKPLLFLSFALLCSYAQMQASSTTVINGGTYDVDTLQHFKVGPGTFYTAIKFEGEDLTFRTFYLTIDAQQPNVDFRTELGRDSIIGVENISDHATRKTGNGEYYYAAINGDFFETSGDVGAPVNGSIENGLLATVAPTSNPHFMWDSSLQPYASYVQSSYTIRINGGEAVALSRVNERIGNDEIIVFNSTNGKYTHTPAGTTEVALELLPGQSWGINKTITAKVVGASSTAGNKAIAEGQAVLSATGSKASLVSGLTEGDEVEIMFDMRLDQFAGQTPDLTQMVGGNTIFLAQGATTPQGDTSRHPRSMLGYNQDRSKLIFCVVDGRSALSSGAMYVELADIMKYAGAYDAINIDGGGSSSIFLPMFGAMNNPSDGHERACGNGVYCVLKAPEDDEIAEIRFEDWSLHFPKYGVYTPKVYGYNQYGVLVDTDVAATLSCDASLGEIIDEGRTFYGTGSGTAALKASYNGLEATLPVEILGASDGVAMTFRLANLLIDDVREYPVEINATMHENVMSINPQAFDWTSGDSGVATVGSEDGVVRGVSNGTTTVSGTVGDFTGVLNVTVEIPTSSAMPAVSGTTAEEWALLQSGGTGLTLTPEGEGFVLSYTGNGSGRGAYIQ</sequence>
<feature type="domain" description="Phosphodiester glycosidase" evidence="3">
    <location>
        <begin position="221"/>
        <end position="387"/>
    </location>
</feature>
<dbReference type="Pfam" id="PF02368">
    <property type="entry name" value="Big_2"/>
    <property type="match status" value="1"/>
</dbReference>
<dbReference type="InterPro" id="IPR008964">
    <property type="entry name" value="Invasin/intimin_cell_adhesion"/>
</dbReference>
<evidence type="ECO:0000313" key="4">
    <source>
        <dbReference type="EMBL" id="HIU38572.1"/>
    </source>
</evidence>